<evidence type="ECO:0000256" key="2">
    <source>
        <dbReference type="ARBA" id="ARBA00022801"/>
    </source>
</evidence>
<reference evidence="7 8" key="1">
    <citation type="submission" date="2024-01" db="EMBL/GenBank/DDBJ databases">
        <authorList>
            <person name="Waweru B."/>
        </authorList>
    </citation>
    <scope>NUCLEOTIDE SEQUENCE [LARGE SCALE GENOMIC DNA]</scope>
</reference>
<dbReference type="InterPro" id="IPR041679">
    <property type="entry name" value="DNA2/NAM7-like_C"/>
</dbReference>
<evidence type="ECO:0000256" key="3">
    <source>
        <dbReference type="ARBA" id="ARBA00022806"/>
    </source>
</evidence>
<evidence type="ECO:0000313" key="8">
    <source>
        <dbReference type="Proteomes" id="UP001314170"/>
    </source>
</evidence>
<comment type="caution">
    <text evidence="7">The sequence shown here is derived from an EMBL/GenBank/DDBJ whole genome shotgun (WGS) entry which is preliminary data.</text>
</comment>
<sequence length="430" mass="47905">MSVGVISPYKAQVHAIQEKIGTTYREHSDFSVNVRSVDGFQGGEDDVIIISTVRCNANGTVGFLSNCQRTNVALTRAKYCLWILGNGTTLLNSDSIWTKLVTDAKRRGCFYNADEDKSLSKAIMDALLELDQIDAVLNVNSPLFRNARWKFCFCDDFRKSIMKVGNKARQEVISLLAKLSSGWRPSPKGRNFIFRRGTSSELLEQYRVHGQLNLIWTVDIITENSNHTQILKVWDILPLPDLPKLARRLDAVFRNYTADKMNRCKHKCIEGNLVVPMTWSMGFGDPAQLLSQPWPMGSGDPAQLLSQPWPMGSGDPAQLLSQPWPMGSGDPAQLLSQPWPMGSGDPAQLLSQPWPMGSGDPAQLLSQPWSMGSGDPAQLLSQPFASLVIRDESEAPETTKDLSQQDWPHNKKPNQRPTTRVQIMRLANDA</sequence>
<dbReference type="GO" id="GO:0005524">
    <property type="term" value="F:ATP binding"/>
    <property type="evidence" value="ECO:0007669"/>
    <property type="project" value="UniProtKB-KW"/>
</dbReference>
<dbReference type="Pfam" id="PF13087">
    <property type="entry name" value="AAA_12"/>
    <property type="match status" value="1"/>
</dbReference>
<dbReference type="InterPro" id="IPR047187">
    <property type="entry name" value="SF1_C_Upf1"/>
</dbReference>
<dbReference type="AlphaFoldDB" id="A0AAV1RTK7"/>
<accession>A0AAV1RTK7</accession>
<dbReference type="SUPFAM" id="SSF52540">
    <property type="entry name" value="P-loop containing nucleoside triphosphate hydrolases"/>
    <property type="match status" value="1"/>
</dbReference>
<keyword evidence="1" id="KW-0547">Nucleotide-binding</keyword>
<feature type="domain" description="DNA2/NAM7 helicase-like C-terminal" evidence="6">
    <location>
        <begin position="2"/>
        <end position="86"/>
    </location>
</feature>
<evidence type="ECO:0000256" key="5">
    <source>
        <dbReference type="SAM" id="MobiDB-lite"/>
    </source>
</evidence>
<dbReference type="GO" id="GO:0005694">
    <property type="term" value="C:chromosome"/>
    <property type="evidence" value="ECO:0007669"/>
    <property type="project" value="UniProtKB-ARBA"/>
</dbReference>
<organism evidence="7 8">
    <name type="scientific">Dovyalis caffra</name>
    <dbReference type="NCBI Taxonomy" id="77055"/>
    <lineage>
        <taxon>Eukaryota</taxon>
        <taxon>Viridiplantae</taxon>
        <taxon>Streptophyta</taxon>
        <taxon>Embryophyta</taxon>
        <taxon>Tracheophyta</taxon>
        <taxon>Spermatophyta</taxon>
        <taxon>Magnoliopsida</taxon>
        <taxon>eudicotyledons</taxon>
        <taxon>Gunneridae</taxon>
        <taxon>Pentapetalae</taxon>
        <taxon>rosids</taxon>
        <taxon>fabids</taxon>
        <taxon>Malpighiales</taxon>
        <taxon>Salicaceae</taxon>
        <taxon>Flacourtieae</taxon>
        <taxon>Dovyalis</taxon>
    </lineage>
</organism>
<protein>
    <recommendedName>
        <fullName evidence="6">DNA2/NAM7 helicase-like C-terminal domain-containing protein</fullName>
    </recommendedName>
</protein>
<keyword evidence="8" id="KW-1185">Reference proteome</keyword>
<name>A0AAV1RTK7_9ROSI</name>
<proteinExistence type="predicted"/>
<dbReference type="Gene3D" id="3.40.50.300">
    <property type="entry name" value="P-loop containing nucleotide triphosphate hydrolases"/>
    <property type="match status" value="1"/>
</dbReference>
<evidence type="ECO:0000313" key="7">
    <source>
        <dbReference type="EMBL" id="CAK7338867.1"/>
    </source>
</evidence>
<dbReference type="InterPro" id="IPR027417">
    <property type="entry name" value="P-loop_NTPase"/>
</dbReference>
<dbReference type="InterPro" id="IPR039904">
    <property type="entry name" value="TRANK1"/>
</dbReference>
<gene>
    <name evidence="7" type="ORF">DCAF_LOCUS13915</name>
</gene>
<dbReference type="EMBL" id="CAWUPB010001156">
    <property type="protein sequence ID" value="CAK7338867.1"/>
    <property type="molecule type" value="Genomic_DNA"/>
</dbReference>
<keyword evidence="4" id="KW-0067">ATP-binding</keyword>
<keyword evidence="2" id="KW-0378">Hydrolase</keyword>
<dbReference type="FunFam" id="3.40.50.300:FF:000326">
    <property type="entry name" value="P-loop containing nucleoside triphosphate hydrolase"/>
    <property type="match status" value="1"/>
</dbReference>
<dbReference type="CDD" id="cd18808">
    <property type="entry name" value="SF1_C_Upf1"/>
    <property type="match status" value="1"/>
</dbReference>
<dbReference type="PANTHER" id="PTHR21529:SF4">
    <property type="entry name" value="TPR AND ANKYRIN REPEAT-CONTAINING PROTEIN 1"/>
    <property type="match status" value="1"/>
</dbReference>
<dbReference type="PANTHER" id="PTHR21529">
    <property type="entry name" value="MAMMARY TURMOR VIRUS RECEPTOR HOMOLOG 1, 2 MTVR1, 2"/>
    <property type="match status" value="1"/>
</dbReference>
<evidence type="ECO:0000256" key="4">
    <source>
        <dbReference type="ARBA" id="ARBA00022840"/>
    </source>
</evidence>
<feature type="compositionally biased region" description="Basic and acidic residues" evidence="5">
    <location>
        <begin position="391"/>
        <end position="400"/>
    </location>
</feature>
<dbReference type="Proteomes" id="UP001314170">
    <property type="component" value="Unassembled WGS sequence"/>
</dbReference>
<evidence type="ECO:0000259" key="6">
    <source>
        <dbReference type="Pfam" id="PF13087"/>
    </source>
</evidence>
<feature type="region of interest" description="Disordered" evidence="5">
    <location>
        <begin position="391"/>
        <end position="421"/>
    </location>
</feature>
<evidence type="ECO:0000256" key="1">
    <source>
        <dbReference type="ARBA" id="ARBA00022741"/>
    </source>
</evidence>
<keyword evidence="3" id="KW-0347">Helicase</keyword>
<dbReference type="GO" id="GO:0016787">
    <property type="term" value="F:hydrolase activity"/>
    <property type="evidence" value="ECO:0007669"/>
    <property type="project" value="UniProtKB-KW"/>
</dbReference>
<dbReference type="GO" id="GO:0004386">
    <property type="term" value="F:helicase activity"/>
    <property type="evidence" value="ECO:0007669"/>
    <property type="project" value="UniProtKB-KW"/>
</dbReference>